<evidence type="ECO:0000256" key="7">
    <source>
        <dbReference type="ARBA" id="ARBA00023004"/>
    </source>
</evidence>
<dbReference type="Proteomes" id="UP000008561">
    <property type="component" value="Chromosome"/>
</dbReference>
<dbReference type="Gene3D" id="3.40.50.970">
    <property type="match status" value="1"/>
</dbReference>
<organism evidence="12 13">
    <name type="scientific">Desulfosudis oleivorans (strain DSM 6200 / JCM 39069 / Hxd3)</name>
    <name type="common">Desulfococcus oleovorans</name>
    <dbReference type="NCBI Taxonomy" id="96561"/>
    <lineage>
        <taxon>Bacteria</taxon>
        <taxon>Pseudomonadati</taxon>
        <taxon>Thermodesulfobacteriota</taxon>
        <taxon>Desulfobacteria</taxon>
        <taxon>Desulfobacterales</taxon>
        <taxon>Desulfosudaceae</taxon>
        <taxon>Desulfosudis</taxon>
    </lineage>
</organism>
<accession>A8ZX19</accession>
<evidence type="ECO:0000256" key="6">
    <source>
        <dbReference type="ARBA" id="ARBA00023002"/>
    </source>
</evidence>
<keyword evidence="9" id="KW-0786">Thiamine pyrophosphate</keyword>
<dbReference type="GO" id="GO:0047553">
    <property type="term" value="F:2-oxoglutarate synthase activity"/>
    <property type="evidence" value="ECO:0007669"/>
    <property type="project" value="UniProtKB-EC"/>
</dbReference>
<dbReference type="InterPro" id="IPR051457">
    <property type="entry name" value="2-oxoacid:Fd_oxidoreductase"/>
</dbReference>
<keyword evidence="7" id="KW-0408">Iron</keyword>
<evidence type="ECO:0000259" key="10">
    <source>
        <dbReference type="Pfam" id="PF02775"/>
    </source>
</evidence>
<evidence type="ECO:0000256" key="8">
    <source>
        <dbReference type="ARBA" id="ARBA00023014"/>
    </source>
</evidence>
<keyword evidence="5" id="KW-0460">Magnesium</keyword>
<dbReference type="GO" id="GO:0045333">
    <property type="term" value="P:cellular respiration"/>
    <property type="evidence" value="ECO:0007669"/>
    <property type="project" value="UniProtKB-ARBA"/>
</dbReference>
<dbReference type="PANTHER" id="PTHR48084:SF4">
    <property type="entry name" value="2-OXOGLUTARATE OXIDOREDUCTASE SUBUNIT KORB"/>
    <property type="match status" value="1"/>
</dbReference>
<evidence type="ECO:0000256" key="5">
    <source>
        <dbReference type="ARBA" id="ARBA00022842"/>
    </source>
</evidence>
<dbReference type="NCBIfam" id="TIGR02177">
    <property type="entry name" value="PorB_KorB"/>
    <property type="match status" value="1"/>
</dbReference>
<keyword evidence="8" id="KW-0411">Iron-sulfur</keyword>
<dbReference type="EMBL" id="CP000859">
    <property type="protein sequence ID" value="ABW66875.1"/>
    <property type="molecule type" value="Genomic_DNA"/>
</dbReference>
<keyword evidence="13" id="KW-1185">Reference proteome</keyword>
<dbReference type="EC" id="1.2.7.3" evidence="12"/>
<evidence type="ECO:0000259" key="11">
    <source>
        <dbReference type="Pfam" id="PF12367"/>
    </source>
</evidence>
<evidence type="ECO:0000256" key="2">
    <source>
        <dbReference type="ARBA" id="ARBA00001964"/>
    </source>
</evidence>
<keyword evidence="6 12" id="KW-0560">Oxidoreductase</keyword>
<evidence type="ECO:0000256" key="1">
    <source>
        <dbReference type="ARBA" id="ARBA00001946"/>
    </source>
</evidence>
<dbReference type="GO" id="GO:0046872">
    <property type="term" value="F:metal ion binding"/>
    <property type="evidence" value="ECO:0007669"/>
    <property type="project" value="UniProtKB-KW"/>
</dbReference>
<reference evidence="12 13" key="1">
    <citation type="submission" date="2007-10" db="EMBL/GenBank/DDBJ databases">
        <title>Complete sequence of Desulfococcus oleovorans Hxd3.</title>
        <authorList>
            <consortium name="US DOE Joint Genome Institute"/>
            <person name="Copeland A."/>
            <person name="Lucas S."/>
            <person name="Lapidus A."/>
            <person name="Barry K."/>
            <person name="Glavina del Rio T."/>
            <person name="Dalin E."/>
            <person name="Tice H."/>
            <person name="Pitluck S."/>
            <person name="Kiss H."/>
            <person name="Brettin T."/>
            <person name="Bruce D."/>
            <person name="Detter J.C."/>
            <person name="Han C."/>
            <person name="Schmutz J."/>
            <person name="Larimer F."/>
            <person name="Land M."/>
            <person name="Hauser L."/>
            <person name="Kyrpides N."/>
            <person name="Kim E."/>
            <person name="Wawrik B."/>
            <person name="Richardson P."/>
        </authorList>
    </citation>
    <scope>NUCLEOTIDE SEQUENCE [LARGE SCALE GENOMIC DNA]</scope>
    <source>
        <strain evidence="13">DSM 6200 / JCM 39069 / Hxd3</strain>
    </source>
</reference>
<evidence type="ECO:0000313" key="13">
    <source>
        <dbReference type="Proteomes" id="UP000008561"/>
    </source>
</evidence>
<comment type="cofactor">
    <cofactor evidence="2">
        <name>thiamine diphosphate</name>
        <dbReference type="ChEBI" id="CHEBI:58937"/>
    </cofactor>
</comment>
<gene>
    <name evidence="12" type="ordered locus">Dole_1066</name>
</gene>
<protein>
    <submittedName>
        <fullName evidence="12">Pyruvate ferredoxin/flavodoxin oxidoreductase, beta subunit</fullName>
        <ecNumber evidence="12">1.2.7.3</ecNumber>
    </submittedName>
</protein>
<dbReference type="AlphaFoldDB" id="A8ZX19"/>
<dbReference type="KEGG" id="dol:Dole_1066"/>
<dbReference type="CDD" id="cd03375">
    <property type="entry name" value="TPP_OGFOR"/>
    <property type="match status" value="1"/>
</dbReference>
<dbReference type="GO" id="GO:0044281">
    <property type="term" value="P:small molecule metabolic process"/>
    <property type="evidence" value="ECO:0007669"/>
    <property type="project" value="UniProtKB-ARBA"/>
</dbReference>
<feature type="domain" description="Thiamine pyrophosphate enzyme TPP-binding" evidence="10">
    <location>
        <begin position="53"/>
        <end position="195"/>
    </location>
</feature>
<dbReference type="RefSeq" id="WP_012174493.1">
    <property type="nucleotide sequence ID" value="NC_009943.1"/>
</dbReference>
<evidence type="ECO:0000256" key="9">
    <source>
        <dbReference type="ARBA" id="ARBA00023052"/>
    </source>
</evidence>
<dbReference type="InterPro" id="IPR011896">
    <property type="entry name" value="OFOB"/>
</dbReference>
<evidence type="ECO:0000256" key="4">
    <source>
        <dbReference type="ARBA" id="ARBA00022723"/>
    </source>
</evidence>
<dbReference type="OrthoDB" id="9775140at2"/>
<proteinExistence type="predicted"/>
<keyword evidence="12" id="KW-0670">Pyruvate</keyword>
<dbReference type="SUPFAM" id="SSF52518">
    <property type="entry name" value="Thiamin diphosphate-binding fold (THDP-binding)"/>
    <property type="match status" value="1"/>
</dbReference>
<feature type="domain" description="Pyruvate ferredoxin oxidoreductase beta subunit C-terminal" evidence="11">
    <location>
        <begin position="199"/>
        <end position="265"/>
    </location>
</feature>
<name>A8ZX19_DESOH</name>
<dbReference type="eggNOG" id="COG1013">
    <property type="taxonomic scope" value="Bacteria"/>
</dbReference>
<comment type="cofactor">
    <cofactor evidence="1">
        <name>Mg(2+)</name>
        <dbReference type="ChEBI" id="CHEBI:18420"/>
    </cofactor>
</comment>
<dbReference type="GO" id="GO:0051536">
    <property type="term" value="F:iron-sulfur cluster binding"/>
    <property type="evidence" value="ECO:0007669"/>
    <property type="project" value="UniProtKB-KW"/>
</dbReference>
<dbReference type="Pfam" id="PF02775">
    <property type="entry name" value="TPP_enzyme_C"/>
    <property type="match status" value="1"/>
</dbReference>
<dbReference type="InterPro" id="IPR029061">
    <property type="entry name" value="THDP-binding"/>
</dbReference>
<comment type="cofactor">
    <cofactor evidence="3">
        <name>[4Fe-4S] cluster</name>
        <dbReference type="ChEBI" id="CHEBI:49883"/>
    </cofactor>
</comment>
<dbReference type="InterPro" id="IPR032686">
    <property type="entry name" value="PFO_beta_C"/>
</dbReference>
<evidence type="ECO:0000256" key="3">
    <source>
        <dbReference type="ARBA" id="ARBA00001966"/>
    </source>
</evidence>
<dbReference type="STRING" id="96561.Dole_1066"/>
<dbReference type="GO" id="GO:0030976">
    <property type="term" value="F:thiamine pyrophosphate binding"/>
    <property type="evidence" value="ECO:0007669"/>
    <property type="project" value="InterPro"/>
</dbReference>
<dbReference type="HOGENOM" id="CLU_048564_0_0_7"/>
<dbReference type="Pfam" id="PF12367">
    <property type="entry name" value="PFO_beta_C"/>
    <property type="match status" value="1"/>
</dbReference>
<sequence>MVDVKTYQCDYENKWCPGCGNFMILEAMKIALAGLDLAPEKILIVSGIGQAGKTPHFLKCNFFHGLHGRALPVATGAKLANHDLTIIVNSGDGDCYGEGGNHFLSAIRRNLDITLLVHDNKVYGLTKGQSSPTSDRGFVTSMQRRGVLYDAFNPLTVALALGAGFVARGYSGSRDNLVRTIQAAIQHKGFSLVDILHPCVSFNRVNTHAWYKERLVDLYDNSEHDPGDKQAAMILAEQGDAPIPIGILYRKEAPAFTDRIDHLKEGPLVDRAYDREAVQSLLTGV</sequence>
<dbReference type="PANTHER" id="PTHR48084">
    <property type="entry name" value="2-OXOGLUTARATE OXIDOREDUCTASE SUBUNIT KORB-RELATED"/>
    <property type="match status" value="1"/>
</dbReference>
<keyword evidence="4" id="KW-0479">Metal-binding</keyword>
<dbReference type="InterPro" id="IPR011766">
    <property type="entry name" value="TPP_enzyme_TPP-bd"/>
</dbReference>
<evidence type="ECO:0000313" key="12">
    <source>
        <dbReference type="EMBL" id="ABW66875.1"/>
    </source>
</evidence>